<accession>A0AAJ7SZ91</accession>
<evidence type="ECO:0000313" key="3">
    <source>
        <dbReference type="Proteomes" id="UP001318040"/>
    </source>
</evidence>
<dbReference type="RefSeq" id="XP_032807510.1">
    <property type="nucleotide sequence ID" value="XM_032951619.1"/>
</dbReference>
<evidence type="ECO:0000313" key="6">
    <source>
        <dbReference type="RefSeq" id="XP_032807510.1"/>
    </source>
</evidence>
<dbReference type="PANTHER" id="PTHR15623">
    <property type="entry name" value="SPERMATOGENESIS-ASSOCIATED SERINE-RICH PROTEIN 2-RELATED"/>
    <property type="match status" value="1"/>
</dbReference>
<proteinExistence type="inferred from homology"/>
<feature type="compositionally biased region" description="Polar residues" evidence="2">
    <location>
        <begin position="557"/>
        <end position="571"/>
    </location>
</feature>
<feature type="compositionally biased region" description="Basic and acidic residues" evidence="2">
    <location>
        <begin position="216"/>
        <end position="225"/>
    </location>
</feature>
<evidence type="ECO:0000313" key="4">
    <source>
        <dbReference type="RefSeq" id="XP_032807508.1"/>
    </source>
</evidence>
<keyword evidence="3" id="KW-1185">Reference proteome</keyword>
<evidence type="ECO:0000256" key="1">
    <source>
        <dbReference type="ARBA" id="ARBA00007105"/>
    </source>
</evidence>
<feature type="compositionally biased region" description="Polar residues" evidence="2">
    <location>
        <begin position="227"/>
        <end position="249"/>
    </location>
</feature>
<feature type="compositionally biased region" description="Low complexity" evidence="2">
    <location>
        <begin position="433"/>
        <end position="462"/>
    </location>
</feature>
<feature type="compositionally biased region" description="Polar residues" evidence="2">
    <location>
        <begin position="482"/>
        <end position="494"/>
    </location>
</feature>
<evidence type="ECO:0000313" key="5">
    <source>
        <dbReference type="RefSeq" id="XP_032807509.1"/>
    </source>
</evidence>
<dbReference type="AlphaFoldDB" id="A0AAJ7SZ91"/>
<feature type="compositionally biased region" description="Basic residues" evidence="2">
    <location>
        <begin position="85"/>
        <end position="98"/>
    </location>
</feature>
<feature type="region of interest" description="Disordered" evidence="2">
    <location>
        <begin position="82"/>
        <end position="125"/>
    </location>
</feature>
<feature type="compositionally biased region" description="Basic and acidic residues" evidence="2">
    <location>
        <begin position="104"/>
        <end position="122"/>
    </location>
</feature>
<feature type="region of interest" description="Disordered" evidence="2">
    <location>
        <begin position="212"/>
        <end position="295"/>
    </location>
</feature>
<protein>
    <submittedName>
        <fullName evidence="4 5">Spermatogenesis-associated serine-rich protein 2-like isoform X1</fullName>
    </submittedName>
</protein>
<organism evidence="3 6">
    <name type="scientific">Petromyzon marinus</name>
    <name type="common">Sea lamprey</name>
    <dbReference type="NCBI Taxonomy" id="7757"/>
    <lineage>
        <taxon>Eukaryota</taxon>
        <taxon>Metazoa</taxon>
        <taxon>Chordata</taxon>
        <taxon>Craniata</taxon>
        <taxon>Vertebrata</taxon>
        <taxon>Cyclostomata</taxon>
        <taxon>Hyperoartia</taxon>
        <taxon>Petromyzontiformes</taxon>
        <taxon>Petromyzontidae</taxon>
        <taxon>Petromyzon</taxon>
    </lineage>
</organism>
<dbReference type="KEGG" id="pmrn:116941041"/>
<dbReference type="Proteomes" id="UP001318040">
    <property type="component" value="Chromosome 10"/>
</dbReference>
<dbReference type="GO" id="GO:0005737">
    <property type="term" value="C:cytoplasm"/>
    <property type="evidence" value="ECO:0007669"/>
    <property type="project" value="TreeGrafter"/>
</dbReference>
<dbReference type="Pfam" id="PF07139">
    <property type="entry name" value="SPATS2-like"/>
    <property type="match status" value="1"/>
</dbReference>
<dbReference type="PANTHER" id="PTHR15623:SF11">
    <property type="entry name" value="SPERMATOGENESIS-ASSOCIATED SERINE-RICH PROTEIN 2"/>
    <property type="match status" value="1"/>
</dbReference>
<reference evidence="4 5" key="1">
    <citation type="submission" date="2025-04" db="UniProtKB">
        <authorList>
            <consortium name="RefSeq"/>
        </authorList>
    </citation>
    <scope>IDENTIFICATION</scope>
    <source>
        <tissue evidence="4 5">Sperm</tissue>
    </source>
</reference>
<name>A0AAJ7SZ91_PETMA</name>
<sequence length="686" mass="74507">MDIGKRRKDLSSVEFDTRTKAVMARSGGHENIREKINAVRLVVNNKSNNEIVLVLQQFDFSVDKTVQAFVDGRANEVLNEWNTTGKKKPNSKKKKGRGKGASEAAREEVEPEPVPREERDGENGDEVVVMAGEVAVVAGELVAVAGEEAVVAGSTAAIADGAAVMVVDGGVVAHNGDGAEGLAEKMDEILLLDKEGSADSSRPRSLDITHAGAVESAHDEPRETSEDVSQPKPSTGRTPPKQTGHSTVQHGGRHRGPRPAQRNANTAPHPQLAMFPEEPFSHPTSNSKKPGPNIEKSVKDLQRCMASLTRYRLLLKEEMDTSVKKIKSSFYELQQCLMDREVSLLSDIDKVKEEAIRLLKARQEKAGDLKRRTDNSVRMSEAQLASLRADIKQFVSERKYDEELSKTLRFVCDCESMKLALQTFGEVGQPKNSFVSKPRSDSVSSQSSVTPVTTPSDVSAPVMPLLSLPQGRTHASWPATGNDGSITTQGAAQSTDRKPGSAPPFQEPNGSHYGGRGGRTSQSSRGFRRNARNVPPRQDGLHASGYQRNPPRDRPRSQGQTKPESQTSTATDGKPQNGPDEPQRALDSNQHTKRTEEIRPKVTEGHRGKHSEERHKRADGSAGEQLQVGPSEVALPPRKPRHRPEASSSTRAPLRDGCGGGSLQQNGVAAPEVPDRRAGYSDEWGC</sequence>
<feature type="region of interest" description="Disordered" evidence="2">
    <location>
        <begin position="429"/>
        <end position="686"/>
    </location>
</feature>
<dbReference type="SUPFAM" id="SSF46934">
    <property type="entry name" value="UBA-like"/>
    <property type="match status" value="1"/>
</dbReference>
<comment type="similarity">
    <text evidence="1">Belongs to the SPATS2 family.</text>
</comment>
<dbReference type="RefSeq" id="XP_032807509.1">
    <property type="nucleotide sequence ID" value="XM_032951618.1"/>
</dbReference>
<gene>
    <name evidence="4 5 6" type="primary">LOC116941041</name>
</gene>
<evidence type="ECO:0000256" key="2">
    <source>
        <dbReference type="SAM" id="MobiDB-lite"/>
    </source>
</evidence>
<dbReference type="InterPro" id="IPR009060">
    <property type="entry name" value="UBA-like_sf"/>
</dbReference>
<dbReference type="RefSeq" id="XP_032807508.1">
    <property type="nucleotide sequence ID" value="XM_032951617.1"/>
</dbReference>
<feature type="compositionally biased region" description="Basic and acidic residues" evidence="2">
    <location>
        <begin position="593"/>
        <end position="619"/>
    </location>
</feature>
<dbReference type="InterPro" id="IPR009816">
    <property type="entry name" value="SPATS2-like"/>
</dbReference>